<dbReference type="EMBL" id="KI392503">
    <property type="protein sequence ID" value="ERN15481.1"/>
    <property type="molecule type" value="Genomic_DNA"/>
</dbReference>
<keyword evidence="2" id="KW-1185">Reference proteome</keyword>
<dbReference type="HOGENOM" id="CLU_183255_0_0_1"/>
<gene>
    <name evidence="1" type="ORF">AMTR_s00036p00241070</name>
</gene>
<reference evidence="2" key="1">
    <citation type="journal article" date="2013" name="Science">
        <title>The Amborella genome and the evolution of flowering plants.</title>
        <authorList>
            <consortium name="Amborella Genome Project"/>
        </authorList>
    </citation>
    <scope>NUCLEOTIDE SEQUENCE [LARGE SCALE GENOMIC DNA]</scope>
</reference>
<dbReference type="AlphaFoldDB" id="U5CQM7"/>
<protein>
    <submittedName>
        <fullName evidence="1">Uncharacterized protein</fullName>
    </submittedName>
</protein>
<sequence length="90" mass="10182">MRTLSQAAILQQHLPRGLLLASPIGIPPVLITEASSLEEDLSPRSRNWSRNPYRKTEVKEKKEKILKSMKVDFTGEIIEVEEDVPVSDLN</sequence>
<accession>U5CQM7</accession>
<evidence type="ECO:0000313" key="1">
    <source>
        <dbReference type="EMBL" id="ERN15481.1"/>
    </source>
</evidence>
<name>U5CQM7_AMBTC</name>
<evidence type="ECO:0000313" key="2">
    <source>
        <dbReference type="Proteomes" id="UP000017836"/>
    </source>
</evidence>
<proteinExistence type="predicted"/>
<dbReference type="Proteomes" id="UP000017836">
    <property type="component" value="Unassembled WGS sequence"/>
</dbReference>
<organism evidence="1 2">
    <name type="scientific">Amborella trichopoda</name>
    <dbReference type="NCBI Taxonomy" id="13333"/>
    <lineage>
        <taxon>Eukaryota</taxon>
        <taxon>Viridiplantae</taxon>
        <taxon>Streptophyta</taxon>
        <taxon>Embryophyta</taxon>
        <taxon>Tracheophyta</taxon>
        <taxon>Spermatophyta</taxon>
        <taxon>Magnoliopsida</taxon>
        <taxon>Amborellales</taxon>
        <taxon>Amborellaceae</taxon>
        <taxon>Amborella</taxon>
    </lineage>
</organism>
<dbReference type="Gramene" id="ERN15481">
    <property type="protein sequence ID" value="ERN15481"/>
    <property type="gene ID" value="AMTR_s00036p00241070"/>
</dbReference>